<dbReference type="Gene3D" id="3.40.50.2000">
    <property type="entry name" value="Glycogen Phosphorylase B"/>
    <property type="match status" value="1"/>
</dbReference>
<dbReference type="InterPro" id="IPR001296">
    <property type="entry name" value="Glyco_trans_1"/>
</dbReference>
<reference evidence="3" key="1">
    <citation type="submission" date="2020-05" db="EMBL/GenBank/DDBJ databases">
        <title>Phylogenomic resolution of chytrid fungi.</title>
        <authorList>
            <person name="Stajich J.E."/>
            <person name="Amses K."/>
            <person name="Simmons R."/>
            <person name="Seto K."/>
            <person name="Myers J."/>
            <person name="Bonds A."/>
            <person name="Quandt C.A."/>
            <person name="Barry K."/>
            <person name="Liu P."/>
            <person name="Grigoriev I."/>
            <person name="Longcore J.E."/>
            <person name="James T.Y."/>
        </authorList>
    </citation>
    <scope>NUCLEOTIDE SEQUENCE</scope>
    <source>
        <strain evidence="3">JEL0513</strain>
    </source>
</reference>
<protein>
    <recommendedName>
        <fullName evidence="2">Glycosyl transferase family 1 domain-containing protein</fullName>
    </recommendedName>
</protein>
<comment type="caution">
    <text evidence="3">The sequence shown here is derived from an EMBL/GenBank/DDBJ whole genome shotgun (WGS) entry which is preliminary data.</text>
</comment>
<evidence type="ECO:0000313" key="4">
    <source>
        <dbReference type="Proteomes" id="UP001211907"/>
    </source>
</evidence>
<evidence type="ECO:0000256" key="1">
    <source>
        <dbReference type="ARBA" id="ARBA00022676"/>
    </source>
</evidence>
<dbReference type="SUPFAM" id="SSF53756">
    <property type="entry name" value="UDP-Glycosyltransferase/glycogen phosphorylase"/>
    <property type="match status" value="1"/>
</dbReference>
<organism evidence="3 4">
    <name type="scientific">Physocladia obscura</name>
    <dbReference type="NCBI Taxonomy" id="109957"/>
    <lineage>
        <taxon>Eukaryota</taxon>
        <taxon>Fungi</taxon>
        <taxon>Fungi incertae sedis</taxon>
        <taxon>Chytridiomycota</taxon>
        <taxon>Chytridiomycota incertae sedis</taxon>
        <taxon>Chytridiomycetes</taxon>
        <taxon>Chytridiales</taxon>
        <taxon>Chytriomycetaceae</taxon>
        <taxon>Physocladia</taxon>
    </lineage>
</organism>
<dbReference type="EMBL" id="JADGJH010000737">
    <property type="protein sequence ID" value="KAJ3123440.1"/>
    <property type="molecule type" value="Genomic_DNA"/>
</dbReference>
<gene>
    <name evidence="3" type="ORF">HK100_011598</name>
</gene>
<dbReference type="AlphaFoldDB" id="A0AAD5XI70"/>
<evidence type="ECO:0000313" key="3">
    <source>
        <dbReference type="EMBL" id="KAJ3123440.1"/>
    </source>
</evidence>
<dbReference type="Pfam" id="PF00534">
    <property type="entry name" value="Glycos_transf_1"/>
    <property type="match status" value="1"/>
</dbReference>
<feature type="domain" description="Glycosyl transferase family 1" evidence="2">
    <location>
        <begin position="214"/>
        <end position="329"/>
    </location>
</feature>
<keyword evidence="1" id="KW-0808">Transferase</keyword>
<dbReference type="GO" id="GO:0016757">
    <property type="term" value="F:glycosyltransferase activity"/>
    <property type="evidence" value="ECO:0007669"/>
    <property type="project" value="UniProtKB-KW"/>
</dbReference>
<keyword evidence="1" id="KW-0328">Glycosyltransferase</keyword>
<keyword evidence="4" id="KW-1185">Reference proteome</keyword>
<evidence type="ECO:0000259" key="2">
    <source>
        <dbReference type="Pfam" id="PF00534"/>
    </source>
</evidence>
<dbReference type="Proteomes" id="UP001211907">
    <property type="component" value="Unassembled WGS sequence"/>
</dbReference>
<accession>A0AAD5XI70</accession>
<sequence>MSAGFSIQKIVDLCHYGGEMHISRFQAFQTTNFSASAENYINHCFPLEFSTSSSARSMGHCSDFANYIYHGGARLSLDFGVDPEIYKRKARNCPNSIYIHGEYPNWQLFGLNVKNYWLPNLEQIKNEQMQYFGSFNAVLCKVKAMCSAMEAFVAMQKVNNSLGIESFPTFKYMSHSSPDPLEDGPTLLGEGYNNITQDFNMFYHSYGHSGRKSSLKVFECWNKHPEWPNLTIVGNNDALSFVQNLHNQAPLPQNYTFPKNINVKSHLEFPELRKLQLSHGVHLCPSTQEGYGHYINEARAAAALVLTTNHPPMNEFVEEGISGVLVDHREPSYEPYQGMRHYFKSVARVDADHICAAVEKVLALEVEQRKAIGKVARMNYLIDTELMIENIKILRDSVDLKKNLKKF</sequence>
<name>A0AAD5XI70_9FUNG</name>
<proteinExistence type="predicted"/>